<evidence type="ECO:0000259" key="17">
    <source>
        <dbReference type="PROSITE" id="PS50968"/>
    </source>
</evidence>
<feature type="binding site" evidence="14">
    <location>
        <position position="149"/>
    </location>
    <ligand>
        <name>FAD</name>
        <dbReference type="ChEBI" id="CHEBI:57692"/>
    </ligand>
</feature>
<evidence type="ECO:0000256" key="3">
    <source>
        <dbReference type="ARBA" id="ARBA00012608"/>
    </source>
</evidence>
<feature type="binding site" evidence="14">
    <location>
        <begin position="240"/>
        <end position="242"/>
    </location>
    <ligand>
        <name>FAD</name>
        <dbReference type="ChEBI" id="CHEBI:57692"/>
    </ligand>
</feature>
<feature type="active site" description="Proton acceptor" evidence="13">
    <location>
        <position position="542"/>
    </location>
</feature>
<gene>
    <name evidence="18" type="primary">lpdA</name>
    <name evidence="18" type="ORF">CP523_01595</name>
    <name evidence="19" type="ORF">NH397_09905</name>
</gene>
<evidence type="ECO:0000313" key="18">
    <source>
        <dbReference type="EMBL" id="AYE33246.1"/>
    </source>
</evidence>
<dbReference type="GO" id="GO:0005737">
    <property type="term" value="C:cytoplasm"/>
    <property type="evidence" value="ECO:0007669"/>
    <property type="project" value="UniProtKB-SubCell"/>
</dbReference>
<keyword evidence="14" id="KW-0547">Nucleotide-binding</keyword>
<dbReference type="PIRSF" id="PIRSF000350">
    <property type="entry name" value="Mercury_reductase_MerA"/>
    <property type="match status" value="1"/>
</dbReference>
<comment type="miscellaneous">
    <text evidence="16">The active site is a redox-active disulfide bond.</text>
</comment>
<dbReference type="InterPro" id="IPR012999">
    <property type="entry name" value="Pyr_OxRdtase_I_AS"/>
</dbReference>
<evidence type="ECO:0000256" key="12">
    <source>
        <dbReference type="ARBA" id="ARBA00049187"/>
    </source>
</evidence>
<accession>A0A9N7JJV0</accession>
<keyword evidence="21" id="KW-1185">Reference proteome</keyword>
<dbReference type="KEGG" id="csep:CP523_01595"/>
<dbReference type="FunFam" id="3.30.390.30:FF:000001">
    <property type="entry name" value="Dihydrolipoyl dehydrogenase"/>
    <property type="match status" value="1"/>
</dbReference>
<reference evidence="19" key="2">
    <citation type="submission" date="2022-06" db="EMBL/GenBank/DDBJ databases">
        <authorList>
            <person name="Holder M.E."/>
            <person name="Ajami N.J."/>
            <person name="Petrosino J.F."/>
        </authorList>
    </citation>
    <scope>NUCLEOTIDE SEQUENCE</scope>
    <source>
        <strain evidence="19">RMA 8861</strain>
    </source>
</reference>
<dbReference type="SUPFAM" id="SSF51230">
    <property type="entry name" value="Single hybrid motif"/>
    <property type="match status" value="1"/>
</dbReference>
<evidence type="ECO:0000313" key="21">
    <source>
        <dbReference type="Proteomes" id="UP001055437"/>
    </source>
</evidence>
<keyword evidence="10" id="KW-1015">Disulfide bond</keyword>
<dbReference type="AlphaFoldDB" id="A0A9N7JJV0"/>
<comment type="similarity">
    <text evidence="2 16">Belongs to the class-I pyridine nucleotide-disulfide oxidoreductase family.</text>
</comment>
<evidence type="ECO:0000256" key="2">
    <source>
        <dbReference type="ARBA" id="ARBA00007532"/>
    </source>
</evidence>
<evidence type="ECO:0000256" key="4">
    <source>
        <dbReference type="ARBA" id="ARBA00016961"/>
    </source>
</evidence>
<dbReference type="InterPro" id="IPR050151">
    <property type="entry name" value="Class-I_Pyr_Nuc-Dis_Oxidored"/>
</dbReference>
<dbReference type="SUPFAM" id="SSF55424">
    <property type="entry name" value="FAD/NAD-linked reductases, dimerisation (C-terminal) domain"/>
    <property type="match status" value="1"/>
</dbReference>
<keyword evidence="9 14" id="KW-0520">NAD</keyword>
<dbReference type="Proteomes" id="UP000280586">
    <property type="component" value="Chromosome"/>
</dbReference>
<evidence type="ECO:0000256" key="15">
    <source>
        <dbReference type="PIRSR" id="PIRSR000350-4"/>
    </source>
</evidence>
<dbReference type="Gene3D" id="3.50.50.60">
    <property type="entry name" value="FAD/NAD(P)-binding domain"/>
    <property type="match status" value="2"/>
</dbReference>
<dbReference type="InterPro" id="IPR011053">
    <property type="entry name" value="Single_hybrid_motif"/>
</dbReference>
<evidence type="ECO:0000256" key="11">
    <source>
        <dbReference type="ARBA" id="ARBA00023284"/>
    </source>
</evidence>
<dbReference type="Proteomes" id="UP001055437">
    <property type="component" value="Chromosome"/>
</dbReference>
<keyword evidence="8 16" id="KW-0560">Oxidoreductase</keyword>
<proteinExistence type="inferred from homology"/>
<dbReference type="GeneID" id="303559371"/>
<dbReference type="InterPro" id="IPR023753">
    <property type="entry name" value="FAD/NAD-binding_dom"/>
</dbReference>
<dbReference type="Pfam" id="PF07992">
    <property type="entry name" value="Pyr_redox_2"/>
    <property type="match status" value="1"/>
</dbReference>
<keyword evidence="5" id="KW-0963">Cytoplasm</keyword>
<evidence type="ECO:0000256" key="16">
    <source>
        <dbReference type="RuleBase" id="RU003692"/>
    </source>
</evidence>
<sequence>MDIKLESLTGHDKSAKVGKINVSIGDMVEINTVLLQVETGKGNSPIKAKGSYKIKEIKVNEGEEVKIGDTLIKVEVLEENNSNKNNFNYFGNMIKGKDEKIETDLIVIGAGPGGYVSAIYAAKRGLKVVSIEKENLGGTCLNVGCIPTKALVKSSEVYYNLVNCNEFGLECENPKVNMGKIIDRKDKIKNTLVSGIDYLLNKNEVKQIKGEASFKDKRTIEVKSGRDKYSITGKNIIIATGSKISKINIKGIEEPFVLNSTTALSSKEKPKSITIIGGGVIGMEFAFMYSNLGVKVNVVEFADRLLTMVDSEISEEIKNIAEKKGITIFNSSKVSRIEKTENGEALVIFNKGEEEKYIVSEKVLVAIGREPNIEGLEIENANIKLNENLRGIEVSETLETNIDGIYAIGDVNNIMQLAHIASHQGIVAVDNILGENKTVDYSAVPNVIFTYPEIASVGLTEDQAKNNDIKYKTSKFYFQGNGKALTMGENEGFIKLVKDIEKDKIIGASIIGPDASSLVSTLTLIIKNNIKEDGIIETIFAHPTTGEVIHEAALELGIGGLHC</sequence>
<evidence type="ECO:0000256" key="6">
    <source>
        <dbReference type="ARBA" id="ARBA00022630"/>
    </source>
</evidence>
<dbReference type="PANTHER" id="PTHR22912:SF217">
    <property type="entry name" value="DIHYDROLIPOYL DEHYDROGENASE"/>
    <property type="match status" value="1"/>
</dbReference>
<feature type="disulfide bond" description="Redox-active" evidence="15">
    <location>
        <begin position="140"/>
        <end position="145"/>
    </location>
</feature>
<dbReference type="RefSeq" id="WP_066675679.1">
    <property type="nucleotide sequence ID" value="NZ_CABMIZ010000010.1"/>
</dbReference>
<comment type="subcellular location">
    <subcellularLocation>
        <location evidence="1">Cytoplasm</location>
    </subcellularLocation>
</comment>
<dbReference type="SUPFAM" id="SSF51905">
    <property type="entry name" value="FAD/NAD(P)-binding domain"/>
    <property type="match status" value="1"/>
</dbReference>
<evidence type="ECO:0000256" key="7">
    <source>
        <dbReference type="ARBA" id="ARBA00022827"/>
    </source>
</evidence>
<evidence type="ECO:0000256" key="8">
    <source>
        <dbReference type="ARBA" id="ARBA00023002"/>
    </source>
</evidence>
<dbReference type="Gene3D" id="3.30.390.30">
    <property type="match status" value="1"/>
</dbReference>
<keyword evidence="6 16" id="KW-0285">Flavoprotein</keyword>
<dbReference type="PROSITE" id="PS50968">
    <property type="entry name" value="BIOTINYL_LIPOYL"/>
    <property type="match status" value="1"/>
</dbReference>
<dbReference type="InterPro" id="IPR004099">
    <property type="entry name" value="Pyr_nucl-diS_OxRdtase_dimer"/>
</dbReference>
<dbReference type="OrthoDB" id="9807946at2"/>
<name>A0A9N7JJV0_CLOSE</name>
<dbReference type="Pfam" id="PF00364">
    <property type="entry name" value="Biotin_lipoyl"/>
    <property type="match status" value="1"/>
</dbReference>
<organism evidence="18 20">
    <name type="scientific">Clostridium septicum</name>
    <dbReference type="NCBI Taxonomy" id="1504"/>
    <lineage>
        <taxon>Bacteria</taxon>
        <taxon>Bacillati</taxon>
        <taxon>Bacillota</taxon>
        <taxon>Clostridia</taxon>
        <taxon>Eubacteriales</taxon>
        <taxon>Clostridiaceae</taxon>
        <taxon>Clostridium</taxon>
    </lineage>
</organism>
<comment type="catalytic activity">
    <reaction evidence="12 16">
        <text>N(6)-[(R)-dihydrolipoyl]-L-lysyl-[protein] + NAD(+) = N(6)-[(R)-lipoyl]-L-lysyl-[protein] + NADH + H(+)</text>
        <dbReference type="Rhea" id="RHEA:15045"/>
        <dbReference type="Rhea" id="RHEA-COMP:10474"/>
        <dbReference type="Rhea" id="RHEA-COMP:10475"/>
        <dbReference type="ChEBI" id="CHEBI:15378"/>
        <dbReference type="ChEBI" id="CHEBI:57540"/>
        <dbReference type="ChEBI" id="CHEBI:57945"/>
        <dbReference type="ChEBI" id="CHEBI:83099"/>
        <dbReference type="ChEBI" id="CHEBI:83100"/>
        <dbReference type="EC" id="1.8.1.4"/>
    </reaction>
</comment>
<dbReference type="PROSITE" id="PS00076">
    <property type="entry name" value="PYRIDINE_REDOX_1"/>
    <property type="match status" value="1"/>
</dbReference>
<dbReference type="CDD" id="cd06849">
    <property type="entry name" value="lipoyl_domain"/>
    <property type="match status" value="1"/>
</dbReference>
<keyword evidence="7 14" id="KW-0274">FAD</keyword>
<feature type="binding site" evidence="14">
    <location>
        <position position="410"/>
    </location>
    <ligand>
        <name>FAD</name>
        <dbReference type="ChEBI" id="CHEBI:57692"/>
    </ligand>
</feature>
<dbReference type="InterPro" id="IPR006258">
    <property type="entry name" value="Lipoamide_DH"/>
</dbReference>
<dbReference type="InterPro" id="IPR016156">
    <property type="entry name" value="FAD/NAD-linked_Rdtase_dimer_sf"/>
</dbReference>
<evidence type="ECO:0000256" key="1">
    <source>
        <dbReference type="ARBA" id="ARBA00004496"/>
    </source>
</evidence>
<evidence type="ECO:0000256" key="10">
    <source>
        <dbReference type="ARBA" id="ARBA00023157"/>
    </source>
</evidence>
<dbReference type="PANTHER" id="PTHR22912">
    <property type="entry name" value="DISULFIDE OXIDOREDUCTASE"/>
    <property type="match status" value="1"/>
</dbReference>
<dbReference type="PRINTS" id="PR00411">
    <property type="entry name" value="PNDRDTASEI"/>
</dbReference>
<dbReference type="InterPro" id="IPR036188">
    <property type="entry name" value="FAD/NAD-bd_sf"/>
</dbReference>
<feature type="binding site" evidence="14">
    <location>
        <position position="300"/>
    </location>
    <ligand>
        <name>NAD(+)</name>
        <dbReference type="ChEBI" id="CHEBI:57540"/>
    </ligand>
</feature>
<evidence type="ECO:0000256" key="14">
    <source>
        <dbReference type="PIRSR" id="PIRSR000350-3"/>
    </source>
</evidence>
<dbReference type="GO" id="GO:0006103">
    <property type="term" value="P:2-oxoglutarate metabolic process"/>
    <property type="evidence" value="ECO:0007669"/>
    <property type="project" value="TreeGrafter"/>
</dbReference>
<keyword evidence="11 16" id="KW-0676">Redox-active center</keyword>
<dbReference type="GO" id="GO:0004148">
    <property type="term" value="F:dihydrolipoyl dehydrogenase (NADH) activity"/>
    <property type="evidence" value="ECO:0007669"/>
    <property type="project" value="UniProtKB-EC"/>
</dbReference>
<comment type="cofactor">
    <cofactor evidence="14 16">
        <name>FAD</name>
        <dbReference type="ChEBI" id="CHEBI:57692"/>
    </cofactor>
    <text evidence="14 16">Binds 1 FAD per subunit.</text>
</comment>
<dbReference type="Gene3D" id="2.40.50.100">
    <property type="match status" value="1"/>
</dbReference>
<feature type="domain" description="Lipoyl-binding" evidence="17">
    <location>
        <begin position="1"/>
        <end position="75"/>
    </location>
</feature>
<dbReference type="Pfam" id="PF02852">
    <property type="entry name" value="Pyr_redox_dim"/>
    <property type="match status" value="1"/>
</dbReference>
<dbReference type="PRINTS" id="PR00368">
    <property type="entry name" value="FADPNR"/>
</dbReference>
<dbReference type="NCBIfam" id="TIGR01350">
    <property type="entry name" value="lipoamide_DH"/>
    <property type="match status" value="1"/>
</dbReference>
<dbReference type="InterPro" id="IPR000089">
    <property type="entry name" value="Biotin_lipoyl"/>
</dbReference>
<evidence type="ECO:0000313" key="19">
    <source>
        <dbReference type="EMBL" id="USR99819.1"/>
    </source>
</evidence>
<feature type="binding site" evidence="14">
    <location>
        <position position="368"/>
    </location>
    <ligand>
        <name>NAD(+)</name>
        <dbReference type="ChEBI" id="CHEBI:57540"/>
    </ligand>
</feature>
<evidence type="ECO:0000256" key="5">
    <source>
        <dbReference type="ARBA" id="ARBA00022490"/>
    </source>
</evidence>
<dbReference type="InterPro" id="IPR001100">
    <property type="entry name" value="Pyr_nuc-diS_OxRdtase"/>
</dbReference>
<dbReference type="GO" id="GO:0050660">
    <property type="term" value="F:flavin adenine dinucleotide binding"/>
    <property type="evidence" value="ECO:0007669"/>
    <property type="project" value="InterPro"/>
</dbReference>
<protein>
    <recommendedName>
        <fullName evidence="4 16">Dihydrolipoyl dehydrogenase</fullName>
        <ecNumber evidence="3 16">1.8.1.4</ecNumber>
    </recommendedName>
</protein>
<evidence type="ECO:0000313" key="20">
    <source>
        <dbReference type="Proteomes" id="UP000280586"/>
    </source>
</evidence>
<evidence type="ECO:0000256" key="13">
    <source>
        <dbReference type="PIRSR" id="PIRSR000350-2"/>
    </source>
</evidence>
<dbReference type="EC" id="1.8.1.4" evidence="3 16"/>
<dbReference type="EMBL" id="CP023671">
    <property type="protein sequence ID" value="AYE33246.1"/>
    <property type="molecule type" value="Genomic_DNA"/>
</dbReference>
<evidence type="ECO:0000256" key="9">
    <source>
        <dbReference type="ARBA" id="ARBA00023027"/>
    </source>
</evidence>
<feature type="binding site" evidence="14">
    <location>
        <begin position="277"/>
        <end position="284"/>
    </location>
    <ligand>
        <name>NAD(+)</name>
        <dbReference type="ChEBI" id="CHEBI:57540"/>
    </ligand>
</feature>
<dbReference type="EMBL" id="CP099799">
    <property type="protein sequence ID" value="USR99819.1"/>
    <property type="molecule type" value="Genomic_DNA"/>
</dbReference>
<reference evidence="18 20" key="1">
    <citation type="submission" date="2017-09" db="EMBL/GenBank/DDBJ databases">
        <authorList>
            <person name="Thomas P."/>
            <person name="Seyboldt C."/>
        </authorList>
    </citation>
    <scope>NUCLEOTIDE SEQUENCE [LARGE SCALE GENOMIC DNA]</scope>
    <source>
        <strain evidence="18 20">DSM 7534</strain>
    </source>
</reference>